<dbReference type="FunFam" id="2.40.50.140:FF:000155">
    <property type="entry name" value="rRNA biogenesis protein RRP5"/>
    <property type="match status" value="1"/>
</dbReference>
<dbReference type="InterPro" id="IPR057301">
    <property type="entry name" value="Rrp5_OB_4th"/>
</dbReference>
<evidence type="ECO:0000256" key="10">
    <source>
        <dbReference type="SAM" id="MobiDB-lite"/>
    </source>
</evidence>
<feature type="region of interest" description="Disordered" evidence="10">
    <location>
        <begin position="1458"/>
        <end position="1487"/>
    </location>
</feature>
<dbReference type="InterPro" id="IPR048059">
    <property type="entry name" value="Rrp5_S1_rpt_hs1_sc1"/>
</dbReference>
<dbReference type="InterPro" id="IPR011990">
    <property type="entry name" value="TPR-like_helical_dom_sf"/>
</dbReference>
<dbReference type="GO" id="GO:0003723">
    <property type="term" value="F:RNA binding"/>
    <property type="evidence" value="ECO:0007669"/>
    <property type="project" value="TreeGrafter"/>
</dbReference>
<dbReference type="FunFam" id="2.40.50.140:FF:000159">
    <property type="entry name" value="rRNA biogenesis protein rrp5"/>
    <property type="match status" value="1"/>
</dbReference>
<feature type="domain" description="S1 motif" evidence="11">
    <location>
        <begin position="1293"/>
        <end position="1364"/>
    </location>
</feature>
<dbReference type="Pfam" id="PF00575">
    <property type="entry name" value="S1"/>
    <property type="match status" value="4"/>
</dbReference>
<dbReference type="InterPro" id="IPR057302">
    <property type="entry name" value="Rrp5_S1"/>
</dbReference>
<dbReference type="SMART" id="SM00316">
    <property type="entry name" value="S1"/>
    <property type="match status" value="12"/>
</dbReference>
<keyword evidence="3" id="KW-0698">rRNA processing</keyword>
<evidence type="ECO:0000256" key="7">
    <source>
        <dbReference type="ARBA" id="ARBA00055575"/>
    </source>
</evidence>
<dbReference type="PROSITE" id="PS50126">
    <property type="entry name" value="S1"/>
    <property type="match status" value="12"/>
</dbReference>
<evidence type="ECO:0000256" key="3">
    <source>
        <dbReference type="ARBA" id="ARBA00022552"/>
    </source>
</evidence>
<dbReference type="FunFam" id="2.40.50.140:FF:000279">
    <property type="entry name" value="rRNA biogenesis protein rrp5"/>
    <property type="match status" value="1"/>
</dbReference>
<dbReference type="PANTHER" id="PTHR23270">
    <property type="entry name" value="PROGRAMMED CELL DEATH PROTEIN 11 PRE-RRNA PROCESSING PROTEIN RRP5"/>
    <property type="match status" value="1"/>
</dbReference>
<sequence length="1780" mass="196125">MALEKRKRATERDNGPPEKKSKPSKPKAELIVPREEPAFQRGGASILTPLEKKQIQVQATRDALFEQNTGQKARNPEFEDDENEDDVDIDGGRIPAKPKANTKAKRKRPKGTEKEESAGLRIEGLSYKRLVPGSMVLGQVSQINRNDIAMALPNNLTGFIPLTSISDKFTEQIESLVAQDDGSDDAQDRNEIDTHSYFSMGQYLRAYVVSSVEDSATGVKGKRHIELSINPRLANAGLTKADILAGSMLQASVTSVEDHGLVMNLGLEDPAIRGFIPSKQIGKDITEARPGAVFLTLVTKQKSNSNIFNLCADPQVAGDVKKHNFLTDAPSVDAFLPGTAIEILISEVTRPGVIGKAMGLLDVTADLIHSGAAAGGKEITSRYTAGSKIKGRVICTFPTSEKKKIGISLLDHIVTLRLKTAISKTEVDLQPLKFLPLSKVVVEAKVVKVEPGLGLFLDVGAKGIYGFVHISKIADKKIDSLSETIGMFKLGSVHKARVIGYNAMDGLFIISMEEKVINQPFLRVEDVEIGQIVQGAIDKIIVGEKGVSGLLVKISEGISGLVPDTHFADIRLQNPEKKFKEGMKVTARVLSTNVERRQIRLTLKKALVNSELEIWKSYDDLIPGRQALGTIINILSSGAVVQFYGSVKAFLPVSEMSESYIDDPKQHFRNGQVVTVHIVSVDPSQGRMMVSCKDPAAFTTAQQEALRALEPGSFVTGTVTEKINDEIVLELDDSHLKALLHAEHLVDGSTQKGLSSFKRLRVGQAMKDLLVLSTQEAKRLIKLTGKPSLVKAAKKGTLLRSFESIIEGSEVQGFVNNVTATAVFVQFASEMIGLLPRSQLPDEVARLPGFGLRPGESITSRILSVDYQQHRFSLTKKAPSVETGKKPEDVGKNDSGSRALSNPVDEISKTLDDYTFGKLTKARINSIKNTQLNVQLAEGVQGRIDVSEIFDEWANIHDKKHPTRSFRKHAIIPVRILGMHDSRNHRFLPITHRSKAPVFELTAKPKSQQGELDLLTLDKVQHDTEYTVYVNNVENDHVWVNLSPNVRGRIKAMDISENIALVQDLSKNFPVGCAIRAKTIHIDIENNRLDLSARKGSTSKTLTFDELSPGMVLPGTITKITERQVMVQLSDSVAGPVHLVDLADDYSIANPTAYQKYQTIRVCVKDVDRPNKRVTLSTRPSKVLSSSLPIIDPDISSISQLKVNDIYRGFIKNVADNGVFVSLASNITALIKITDLSDSFLKDWKAGFEIDQLVRGKIIAVDTKLNQVQMSLRESHIKNEYKAPLTIGDIKVGQTVTGKVRKVVEYGVFIVVDNTANISGLCHRSEMSDQPGANPLKLYEEGDLVKAVVLKVDSTSRKISFGLKASYLAKDDQDEEMGSADDQSFSGFDDNESDEASGTENGLLDKNLDISSHGDGDLNLIAEDQGGVHLGHKQNNGSSVQNALPGLSVGFDWTGDTLAEADKGTSPSDTESEASQPKKKRRRKAEIKIDRTGDLDANGPQSIADFERLLLGQPNSSVLWLSYMAFQLELSEVDKAREIAERALKSINMREQEEKLNVWVALLNLENTYGNEGSLEDVFTRACQYNESQEMHERLLSIYIQSGSNGKADELFQATLKKHSQTPSLNLNYATFLMTTLDDGARARALLPRALQSLPPHTHLDTTSKFAQLEFTSANGDPERGRTMFEGLMSTWPKRLDLWSILLDLELQQGEGSEKKERIRSVFERIVKCKLNVRKAKWVFKRWLQFEEQEGDGKSQERVQAKAAEFVKKLEKEKAEKGSE</sequence>
<feature type="region of interest" description="Disordered" evidence="10">
    <location>
        <begin position="1373"/>
        <end position="1409"/>
    </location>
</feature>
<feature type="domain" description="S1 motif" evidence="11">
    <location>
        <begin position="917"/>
        <end position="993"/>
    </location>
</feature>
<evidence type="ECO:0000256" key="2">
    <source>
        <dbReference type="ARBA" id="ARBA00022517"/>
    </source>
</evidence>
<dbReference type="CDD" id="cd05702">
    <property type="entry name" value="S1_Rrp5_repeat_hs11_sc8"/>
    <property type="match status" value="1"/>
</dbReference>
<dbReference type="Proteomes" id="UP000664521">
    <property type="component" value="Unassembled WGS sequence"/>
</dbReference>
<evidence type="ECO:0000256" key="1">
    <source>
        <dbReference type="ARBA" id="ARBA00004604"/>
    </source>
</evidence>
<evidence type="ECO:0000256" key="6">
    <source>
        <dbReference type="ARBA" id="ARBA00023242"/>
    </source>
</evidence>
<dbReference type="FunFam" id="2.40.50.140:FF:000196">
    <property type="entry name" value="rRNA biogenesis protein RRP5"/>
    <property type="match status" value="1"/>
</dbReference>
<evidence type="ECO:0000256" key="9">
    <source>
        <dbReference type="ARBA" id="ARBA00076674"/>
    </source>
</evidence>
<feature type="compositionally biased region" description="Basic and acidic residues" evidence="10">
    <location>
        <begin position="883"/>
        <end position="892"/>
    </location>
</feature>
<evidence type="ECO:0000313" key="13">
    <source>
        <dbReference type="Proteomes" id="UP000664521"/>
    </source>
</evidence>
<feature type="domain" description="S1 motif" evidence="11">
    <location>
        <begin position="246"/>
        <end position="313"/>
    </location>
</feature>
<feature type="compositionally biased region" description="Basic residues" evidence="10">
    <location>
        <begin position="100"/>
        <end position="109"/>
    </location>
</feature>
<dbReference type="InterPro" id="IPR012340">
    <property type="entry name" value="NA-bd_OB-fold"/>
</dbReference>
<comment type="caution">
    <text evidence="12">The sequence shown here is derived from an EMBL/GenBank/DDBJ whole genome shotgun (WGS) entry which is preliminary data.</text>
</comment>
<dbReference type="GO" id="GO:0032040">
    <property type="term" value="C:small-subunit processome"/>
    <property type="evidence" value="ECO:0007669"/>
    <property type="project" value="TreeGrafter"/>
</dbReference>
<feature type="domain" description="S1 motif" evidence="11">
    <location>
        <begin position="1023"/>
        <end position="1094"/>
    </location>
</feature>
<dbReference type="InterPro" id="IPR045209">
    <property type="entry name" value="Rrp5"/>
</dbReference>
<dbReference type="SMART" id="SM00386">
    <property type="entry name" value="HAT"/>
    <property type="match status" value="7"/>
</dbReference>
<dbReference type="CDD" id="cd05697">
    <property type="entry name" value="S1_Rrp5_repeat_hs5"/>
    <property type="match status" value="1"/>
</dbReference>
<dbReference type="SUPFAM" id="SSF50249">
    <property type="entry name" value="Nucleic acid-binding proteins"/>
    <property type="match status" value="12"/>
</dbReference>
<dbReference type="CDD" id="cd05706">
    <property type="entry name" value="S1_Rrp5_repeat_sc10"/>
    <property type="match status" value="1"/>
</dbReference>
<feature type="domain" description="S1 motif" evidence="11">
    <location>
        <begin position="712"/>
        <end position="786"/>
    </location>
</feature>
<gene>
    <name evidence="12" type="primary">RRP5</name>
    <name evidence="12" type="ORF">HETSPECPRED_000735</name>
</gene>
<dbReference type="InterPro" id="IPR048058">
    <property type="entry name" value="Rrp5_S1_rpt_hs11_sc8"/>
</dbReference>
<reference evidence="12" key="1">
    <citation type="submission" date="2021-03" db="EMBL/GenBank/DDBJ databases">
        <authorList>
            <person name="Tagirdzhanova G."/>
        </authorList>
    </citation>
    <scope>NUCLEOTIDE SEQUENCE</scope>
</reference>
<feature type="compositionally biased region" description="Acidic residues" evidence="10">
    <location>
        <begin position="78"/>
        <end position="89"/>
    </location>
</feature>
<dbReference type="CDD" id="cd05693">
    <property type="entry name" value="S1_Rrp5_repeat_hs1_sc1"/>
    <property type="match status" value="1"/>
</dbReference>
<dbReference type="PANTHER" id="PTHR23270:SF10">
    <property type="entry name" value="PROTEIN RRP5 HOMOLOG"/>
    <property type="match status" value="1"/>
</dbReference>
<dbReference type="CDD" id="cd05698">
    <property type="entry name" value="S1_Rrp5_repeat_hs6_sc5"/>
    <property type="match status" value="1"/>
</dbReference>
<comment type="function">
    <text evidence="7">Involved in the biogenesis of rRNA. Required for the formation of 18S and 5.8S rRNA.</text>
</comment>
<feature type="domain" description="S1 motif" evidence="11">
    <location>
        <begin position="624"/>
        <end position="693"/>
    </location>
</feature>
<feature type="domain" description="S1 motif" evidence="11">
    <location>
        <begin position="1204"/>
        <end position="1273"/>
    </location>
</feature>
<proteinExistence type="predicted"/>
<accession>A0A8H3G8A6</accession>
<protein>
    <recommendedName>
        <fullName evidence="8">rRNA biogenesis protein RRP5</fullName>
    </recommendedName>
    <alternativeName>
        <fullName evidence="9">Ribosomal RNA-processing protein 5</fullName>
    </alternativeName>
</protein>
<name>A0A8H3G8A6_9LECA</name>
<dbReference type="Gene3D" id="2.40.50.140">
    <property type="entry name" value="Nucleic acid-binding proteins"/>
    <property type="match status" value="11"/>
</dbReference>
<dbReference type="Pfam" id="PF24685">
    <property type="entry name" value="OB_RRP5_4th"/>
    <property type="match status" value="1"/>
</dbReference>
<feature type="domain" description="S1 motif" evidence="11">
    <location>
        <begin position="1110"/>
        <end position="1179"/>
    </location>
</feature>
<feature type="domain" description="S1 motif" evidence="11">
    <location>
        <begin position="530"/>
        <end position="604"/>
    </location>
</feature>
<evidence type="ECO:0000256" key="4">
    <source>
        <dbReference type="ARBA" id="ARBA00022553"/>
    </source>
</evidence>
<feature type="region of interest" description="Disordered" evidence="10">
    <location>
        <begin position="876"/>
        <end position="902"/>
    </location>
</feature>
<dbReference type="FunFam" id="2.40.50.140:FF:000103">
    <property type="entry name" value="protein RRP5 homolog"/>
    <property type="match status" value="2"/>
</dbReference>
<keyword evidence="5" id="KW-0677">Repeat</keyword>
<dbReference type="Gene3D" id="1.25.40.10">
    <property type="entry name" value="Tetratricopeptide repeat domain"/>
    <property type="match status" value="1"/>
</dbReference>
<evidence type="ECO:0000259" key="11">
    <source>
        <dbReference type="PROSITE" id="PS50126"/>
    </source>
</evidence>
<keyword evidence="2" id="KW-0690">Ribosome biogenesis</keyword>
<evidence type="ECO:0000313" key="12">
    <source>
        <dbReference type="EMBL" id="CAF9937996.1"/>
    </source>
</evidence>
<dbReference type="OrthoDB" id="412781at2759"/>
<dbReference type="FunFam" id="2.40.50.140:FF:000266">
    <property type="entry name" value="rRNA biogenesis protein rrp5"/>
    <property type="match status" value="1"/>
</dbReference>
<organism evidence="12 13">
    <name type="scientific">Heterodermia speciosa</name>
    <dbReference type="NCBI Taxonomy" id="116794"/>
    <lineage>
        <taxon>Eukaryota</taxon>
        <taxon>Fungi</taxon>
        <taxon>Dikarya</taxon>
        <taxon>Ascomycota</taxon>
        <taxon>Pezizomycotina</taxon>
        <taxon>Lecanoromycetes</taxon>
        <taxon>OSLEUM clade</taxon>
        <taxon>Lecanoromycetidae</taxon>
        <taxon>Caliciales</taxon>
        <taxon>Physciaceae</taxon>
        <taxon>Heterodermia</taxon>
    </lineage>
</organism>
<dbReference type="SUPFAM" id="SSF48452">
    <property type="entry name" value="TPR-like"/>
    <property type="match status" value="1"/>
</dbReference>
<feature type="domain" description="S1 motif" evidence="11">
    <location>
        <begin position="439"/>
        <end position="513"/>
    </location>
</feature>
<feature type="compositionally biased region" description="Basic and acidic residues" evidence="10">
    <location>
        <begin position="10"/>
        <end position="38"/>
    </location>
</feature>
<dbReference type="CDD" id="cd05708">
    <property type="entry name" value="S1_Rrp5_repeat_sc12"/>
    <property type="match status" value="1"/>
</dbReference>
<dbReference type="InterPro" id="IPR003029">
    <property type="entry name" value="S1_domain"/>
</dbReference>
<dbReference type="EMBL" id="CAJPDS010000107">
    <property type="protein sequence ID" value="CAF9937996.1"/>
    <property type="molecule type" value="Genomic_DNA"/>
</dbReference>
<dbReference type="GO" id="GO:0006364">
    <property type="term" value="P:rRNA processing"/>
    <property type="evidence" value="ECO:0007669"/>
    <property type="project" value="UniProtKB-KW"/>
</dbReference>
<dbReference type="InterPro" id="IPR003107">
    <property type="entry name" value="HAT"/>
</dbReference>
<evidence type="ECO:0000256" key="8">
    <source>
        <dbReference type="ARBA" id="ARBA00073619"/>
    </source>
</evidence>
<evidence type="ECO:0000256" key="5">
    <source>
        <dbReference type="ARBA" id="ARBA00022737"/>
    </source>
</evidence>
<feature type="domain" description="S1 motif" evidence="11">
    <location>
        <begin position="808"/>
        <end position="877"/>
    </location>
</feature>
<keyword evidence="13" id="KW-1185">Reference proteome</keyword>
<dbReference type="CDD" id="cd05703">
    <property type="entry name" value="S1_Rrp5_repeat_hs12_sc9"/>
    <property type="match status" value="1"/>
</dbReference>
<keyword evidence="4" id="KW-0597">Phosphoprotein</keyword>
<feature type="domain" description="S1 motif" evidence="11">
    <location>
        <begin position="133"/>
        <end position="230"/>
    </location>
</feature>
<dbReference type="Pfam" id="PF23459">
    <property type="entry name" value="S1_RRP5"/>
    <property type="match status" value="2"/>
</dbReference>
<feature type="compositionally biased region" description="Polar residues" evidence="10">
    <location>
        <begin position="1465"/>
        <end position="1475"/>
    </location>
</feature>
<comment type="subcellular location">
    <subcellularLocation>
        <location evidence="1">Nucleus</location>
        <location evidence="1">Nucleolus</location>
    </subcellularLocation>
</comment>
<feature type="region of interest" description="Disordered" evidence="10">
    <location>
        <begin position="1"/>
        <end position="118"/>
    </location>
</feature>
<keyword evidence="6" id="KW-0539">Nucleus</keyword>